<dbReference type="InterPro" id="IPR009057">
    <property type="entry name" value="Homeodomain-like_sf"/>
</dbReference>
<accession>A0A317CFQ1</accession>
<dbReference type="AlphaFoldDB" id="A0A317CFQ1"/>
<dbReference type="Gene3D" id="1.10.10.60">
    <property type="entry name" value="Homeodomain-like"/>
    <property type="match status" value="1"/>
</dbReference>
<organism evidence="5 6">
    <name type="scientific">Leucothrix pacifica</name>
    <dbReference type="NCBI Taxonomy" id="1247513"/>
    <lineage>
        <taxon>Bacteria</taxon>
        <taxon>Pseudomonadati</taxon>
        <taxon>Pseudomonadota</taxon>
        <taxon>Gammaproteobacteria</taxon>
        <taxon>Thiotrichales</taxon>
        <taxon>Thiotrichaceae</taxon>
        <taxon>Leucothrix</taxon>
    </lineage>
</organism>
<dbReference type="GO" id="GO:0043565">
    <property type="term" value="F:sequence-specific DNA binding"/>
    <property type="evidence" value="ECO:0007669"/>
    <property type="project" value="InterPro"/>
</dbReference>
<dbReference type="EMBL" id="QGKM01000027">
    <property type="protein sequence ID" value="PWQ97189.1"/>
    <property type="molecule type" value="Genomic_DNA"/>
</dbReference>
<dbReference type="PROSITE" id="PS01124">
    <property type="entry name" value="HTH_ARAC_FAMILY_2"/>
    <property type="match status" value="1"/>
</dbReference>
<dbReference type="InterPro" id="IPR029062">
    <property type="entry name" value="Class_I_gatase-like"/>
</dbReference>
<evidence type="ECO:0000313" key="5">
    <source>
        <dbReference type="EMBL" id="PWQ97189.1"/>
    </source>
</evidence>
<evidence type="ECO:0000259" key="4">
    <source>
        <dbReference type="PROSITE" id="PS01124"/>
    </source>
</evidence>
<dbReference type="SUPFAM" id="SSF52317">
    <property type="entry name" value="Class I glutamine amidotransferase-like"/>
    <property type="match status" value="1"/>
</dbReference>
<dbReference type="InterPro" id="IPR018060">
    <property type="entry name" value="HTH_AraC"/>
</dbReference>
<keyword evidence="6" id="KW-1185">Reference proteome</keyword>
<dbReference type="OrthoDB" id="9803764at2"/>
<dbReference type="CDD" id="cd03137">
    <property type="entry name" value="GATase1_AraC_1"/>
    <property type="match status" value="1"/>
</dbReference>
<evidence type="ECO:0000256" key="2">
    <source>
        <dbReference type="ARBA" id="ARBA00023125"/>
    </source>
</evidence>
<keyword evidence="2" id="KW-0238">DNA-binding</keyword>
<gene>
    <name evidence="5" type="ORF">DKW60_10680</name>
</gene>
<dbReference type="Proteomes" id="UP000245539">
    <property type="component" value="Unassembled WGS sequence"/>
</dbReference>
<sequence>MAKMAVRKRSDLSLNNHIEEWKIMNKFTASPKVAILTYENLDSFEFGCAVELFATPRPELEAWYQTDVLGLTADPVSSTGGVKVQADKLVDDLTDYDMMIIPGWTGIDVKPPEHLIDAMLEMHQRGGRIVALGMGVFALAATGLLDGKKATTHWSLAKSFTEMFPKVNFQDNVLYTGENRMHSSSGHTGAIDIGLHMIRQDYGAHRTNVVAKDLVVSSHRDGSQSQFVERTLRQQHGRLHETINWVLENLDKPLNVTEMAEQACLSRRSFDRQFRSTVGKSPKEWLIHQRINLAQDFLETTNYSVEEIASSTGFQTGMNLRHHFTRLLGLSPTRYRAKFSQ</sequence>
<proteinExistence type="predicted"/>
<dbReference type="InterPro" id="IPR002818">
    <property type="entry name" value="DJ-1/PfpI"/>
</dbReference>
<dbReference type="InterPro" id="IPR018062">
    <property type="entry name" value="HTH_AraC-typ_CS"/>
</dbReference>
<name>A0A317CFQ1_9GAMM</name>
<dbReference type="PANTHER" id="PTHR43130:SF3">
    <property type="entry name" value="HTH-TYPE TRANSCRIPTIONAL REGULATOR RV1931C"/>
    <property type="match status" value="1"/>
</dbReference>
<protein>
    <submittedName>
        <fullName evidence="5">AraC family transcriptional regulator</fullName>
    </submittedName>
</protein>
<dbReference type="Gene3D" id="3.40.50.880">
    <property type="match status" value="1"/>
</dbReference>
<dbReference type="InterPro" id="IPR052158">
    <property type="entry name" value="INH-QAR"/>
</dbReference>
<dbReference type="SMART" id="SM00342">
    <property type="entry name" value="HTH_ARAC"/>
    <property type="match status" value="1"/>
</dbReference>
<dbReference type="PANTHER" id="PTHR43130">
    <property type="entry name" value="ARAC-FAMILY TRANSCRIPTIONAL REGULATOR"/>
    <property type="match status" value="1"/>
</dbReference>
<evidence type="ECO:0000256" key="3">
    <source>
        <dbReference type="ARBA" id="ARBA00023163"/>
    </source>
</evidence>
<keyword evidence="3" id="KW-0804">Transcription</keyword>
<dbReference type="GO" id="GO:0003700">
    <property type="term" value="F:DNA-binding transcription factor activity"/>
    <property type="evidence" value="ECO:0007669"/>
    <property type="project" value="InterPro"/>
</dbReference>
<dbReference type="PROSITE" id="PS00041">
    <property type="entry name" value="HTH_ARAC_FAMILY_1"/>
    <property type="match status" value="1"/>
</dbReference>
<dbReference type="SUPFAM" id="SSF46689">
    <property type="entry name" value="Homeodomain-like"/>
    <property type="match status" value="2"/>
</dbReference>
<reference evidence="5 6" key="1">
    <citation type="submission" date="2018-05" db="EMBL/GenBank/DDBJ databases">
        <title>Leucothrix arctica sp. nov., isolated from Arctic seawater.</title>
        <authorList>
            <person name="Choi A."/>
            <person name="Baek K."/>
        </authorList>
    </citation>
    <scope>NUCLEOTIDE SEQUENCE [LARGE SCALE GENOMIC DNA]</scope>
    <source>
        <strain evidence="5 6">JCM 18388</strain>
    </source>
</reference>
<feature type="domain" description="HTH araC/xylS-type" evidence="4">
    <location>
        <begin position="240"/>
        <end position="338"/>
    </location>
</feature>
<dbReference type="Pfam" id="PF01965">
    <property type="entry name" value="DJ-1_PfpI"/>
    <property type="match status" value="1"/>
</dbReference>
<evidence type="ECO:0000313" key="6">
    <source>
        <dbReference type="Proteomes" id="UP000245539"/>
    </source>
</evidence>
<evidence type="ECO:0000256" key="1">
    <source>
        <dbReference type="ARBA" id="ARBA00023015"/>
    </source>
</evidence>
<comment type="caution">
    <text evidence="5">The sequence shown here is derived from an EMBL/GenBank/DDBJ whole genome shotgun (WGS) entry which is preliminary data.</text>
</comment>
<keyword evidence="1" id="KW-0805">Transcription regulation</keyword>
<dbReference type="Pfam" id="PF12833">
    <property type="entry name" value="HTH_18"/>
    <property type="match status" value="1"/>
</dbReference>